<dbReference type="InterPro" id="IPR000994">
    <property type="entry name" value="Pept_M24"/>
</dbReference>
<protein>
    <submittedName>
        <fullName evidence="5">Xaa-Pro aminopeptidase</fullName>
    </submittedName>
</protein>
<sequence length="356" mass="40336">MKNRLERAKEEIEKKGFEAILISQEVNVRYLSGFCASHSGSYLLITPERQYLLTDFRFLEQARRQAPQFILYQWKDPTERDVLELVKEEGIRKMALEDSIPFSRYRKLKESLTQVELCPLGGFIEKFRQVKDQEELERIREAADINDKVFPQLLAMIEVGAREIDIANELEYVIKKMDAQGVGFETVIASGTRSSMPHAVATDKRICQGDMIKIDFGSVYQGYHSDMTRMATVGEPSEKLMEIYNIVLEAQLRALEEVRPGQECRKVDRVARAVIEERGYGSSFGHGVGHGVGLEIHEAPRLSPTSNGLLEEGMVITIEPGIYLPGFGGVRIEDLVYVKKDGGEIISQTPKELYVL</sequence>
<dbReference type="InterPro" id="IPR036005">
    <property type="entry name" value="Creatinase/aminopeptidase-like"/>
</dbReference>
<feature type="domain" description="Creatinase N-terminal" evidence="4">
    <location>
        <begin position="4"/>
        <end position="130"/>
    </location>
</feature>
<dbReference type="GO" id="GO:0008235">
    <property type="term" value="F:metalloexopeptidase activity"/>
    <property type="evidence" value="ECO:0007669"/>
    <property type="project" value="UniProtKB-ARBA"/>
</dbReference>
<dbReference type="PANTHER" id="PTHR46112:SF3">
    <property type="entry name" value="AMINOPEPTIDASE YPDF"/>
    <property type="match status" value="1"/>
</dbReference>
<keyword evidence="5" id="KW-0645">Protease</keyword>
<dbReference type="Pfam" id="PF01321">
    <property type="entry name" value="Creatinase_N"/>
    <property type="match status" value="1"/>
</dbReference>
<dbReference type="SUPFAM" id="SSF55920">
    <property type="entry name" value="Creatinase/aminopeptidase"/>
    <property type="match status" value="1"/>
</dbReference>
<dbReference type="InterPro" id="IPR000587">
    <property type="entry name" value="Creatinase_N"/>
</dbReference>
<comment type="caution">
    <text evidence="5">The sequence shown here is derived from an EMBL/GenBank/DDBJ whole genome shotgun (WGS) entry which is preliminary data.</text>
</comment>
<evidence type="ECO:0000259" key="3">
    <source>
        <dbReference type="Pfam" id="PF00557"/>
    </source>
</evidence>
<gene>
    <name evidence="5" type="ORF">HKBW3S06_00160</name>
</gene>
<dbReference type="GO" id="GO:0004177">
    <property type="term" value="F:aminopeptidase activity"/>
    <property type="evidence" value="ECO:0007669"/>
    <property type="project" value="UniProtKB-KW"/>
</dbReference>
<keyword evidence="5" id="KW-0031">Aminopeptidase</keyword>
<evidence type="ECO:0000256" key="2">
    <source>
        <dbReference type="ARBA" id="ARBA00022801"/>
    </source>
</evidence>
<dbReference type="PRINTS" id="PR00599">
    <property type="entry name" value="MAPEPTIDASE"/>
</dbReference>
<name>A0A6V8NLF1_9ACTN</name>
<keyword evidence="2" id="KW-0378">Hydrolase</keyword>
<dbReference type="InterPro" id="IPR050659">
    <property type="entry name" value="Peptidase_M24B"/>
</dbReference>
<accession>A0A6V8NLF1</accession>
<feature type="domain" description="Peptidase M24" evidence="3">
    <location>
        <begin position="137"/>
        <end position="339"/>
    </location>
</feature>
<reference evidence="5 6" key="1">
    <citation type="journal article" date="2020" name="Front. Microbiol.">
        <title>Single-cell genomics of novel Actinobacteria with the Wood-Ljungdahl pathway discovered in a serpentinizing system.</title>
        <authorList>
            <person name="Merino N."/>
            <person name="Kawai M."/>
            <person name="Boyd E.S."/>
            <person name="Colman D.R."/>
            <person name="McGlynn S.E."/>
            <person name="Nealson K.H."/>
            <person name="Kurokawa K."/>
            <person name="Hongoh Y."/>
        </authorList>
    </citation>
    <scope>NUCLEOTIDE SEQUENCE [LARGE SCALE GENOMIC DNA]</scope>
    <source>
        <strain evidence="5 6">S06</strain>
    </source>
</reference>
<dbReference type="InterPro" id="IPR001714">
    <property type="entry name" value="Pept_M24_MAP"/>
</dbReference>
<dbReference type="RefSeq" id="WP_176226076.1">
    <property type="nucleotide sequence ID" value="NZ_BLRV01000008.1"/>
</dbReference>
<dbReference type="PANTHER" id="PTHR46112">
    <property type="entry name" value="AMINOPEPTIDASE"/>
    <property type="match status" value="1"/>
</dbReference>
<dbReference type="CDD" id="cd01092">
    <property type="entry name" value="APP-like"/>
    <property type="match status" value="1"/>
</dbReference>
<evidence type="ECO:0000259" key="4">
    <source>
        <dbReference type="Pfam" id="PF01321"/>
    </source>
</evidence>
<evidence type="ECO:0000313" key="6">
    <source>
        <dbReference type="Proteomes" id="UP000580051"/>
    </source>
</evidence>
<dbReference type="Gene3D" id="3.40.350.10">
    <property type="entry name" value="Creatinase/prolidase N-terminal domain"/>
    <property type="match status" value="1"/>
</dbReference>
<dbReference type="EMBL" id="BLRV01000008">
    <property type="protein sequence ID" value="GFP20933.1"/>
    <property type="molecule type" value="Genomic_DNA"/>
</dbReference>
<proteinExistence type="predicted"/>
<dbReference type="GO" id="GO:0046872">
    <property type="term" value="F:metal ion binding"/>
    <property type="evidence" value="ECO:0007669"/>
    <property type="project" value="UniProtKB-KW"/>
</dbReference>
<dbReference type="PROSITE" id="PS00491">
    <property type="entry name" value="PROLINE_PEPTIDASE"/>
    <property type="match status" value="1"/>
</dbReference>
<keyword evidence="1" id="KW-0479">Metal-binding</keyword>
<dbReference type="Pfam" id="PF00557">
    <property type="entry name" value="Peptidase_M24"/>
    <property type="match status" value="1"/>
</dbReference>
<evidence type="ECO:0000313" key="5">
    <source>
        <dbReference type="EMBL" id="GFP20933.1"/>
    </source>
</evidence>
<organism evidence="5 6">
    <name type="scientific">Candidatus Hakubella thermalkaliphila</name>
    <dbReference type="NCBI Taxonomy" id="2754717"/>
    <lineage>
        <taxon>Bacteria</taxon>
        <taxon>Bacillati</taxon>
        <taxon>Actinomycetota</taxon>
        <taxon>Actinomycetota incertae sedis</taxon>
        <taxon>Candidatus Hakubellales</taxon>
        <taxon>Candidatus Hakubellaceae</taxon>
        <taxon>Candidatus Hakubella</taxon>
    </lineage>
</organism>
<dbReference type="InterPro" id="IPR001131">
    <property type="entry name" value="Peptidase_M24B_aminopep-P_CS"/>
</dbReference>
<evidence type="ECO:0000256" key="1">
    <source>
        <dbReference type="ARBA" id="ARBA00022723"/>
    </source>
</evidence>
<dbReference type="Gene3D" id="3.90.230.10">
    <property type="entry name" value="Creatinase/methionine aminopeptidase superfamily"/>
    <property type="match status" value="1"/>
</dbReference>
<dbReference type="AlphaFoldDB" id="A0A6V8NLF1"/>
<dbReference type="InterPro" id="IPR029149">
    <property type="entry name" value="Creatin/AminoP/Spt16_N"/>
</dbReference>
<dbReference type="Proteomes" id="UP000580051">
    <property type="component" value="Unassembled WGS sequence"/>
</dbReference>
<dbReference type="SUPFAM" id="SSF53092">
    <property type="entry name" value="Creatinase/prolidase N-terminal domain"/>
    <property type="match status" value="1"/>
</dbReference>